<dbReference type="AlphaFoldDB" id="A0A380C2R7"/>
<keyword evidence="5" id="KW-1185">Reference proteome</keyword>
<name>A0A380C2R7_SPOPA</name>
<dbReference type="SUPFAM" id="SSF50475">
    <property type="entry name" value="FMN-binding split barrel"/>
    <property type="match status" value="1"/>
</dbReference>
<keyword evidence="2 4" id="KW-0560">Oxidoreductase</keyword>
<feature type="domain" description="Flavin reductase like" evidence="3">
    <location>
        <begin position="14"/>
        <end position="158"/>
    </location>
</feature>
<dbReference type="EC" id="1.5.1.36" evidence="4"/>
<evidence type="ECO:0000256" key="1">
    <source>
        <dbReference type="ARBA" id="ARBA00008898"/>
    </source>
</evidence>
<comment type="similarity">
    <text evidence="1">Belongs to the non-flavoprotein flavin reductase family.</text>
</comment>
<dbReference type="GO" id="GO:0010181">
    <property type="term" value="F:FMN binding"/>
    <property type="evidence" value="ECO:0007669"/>
    <property type="project" value="InterPro"/>
</dbReference>
<dbReference type="GO" id="GO:0036382">
    <property type="term" value="F:flavin reductase (NADH) activity"/>
    <property type="evidence" value="ECO:0007669"/>
    <property type="project" value="UniProtKB-EC"/>
</dbReference>
<dbReference type="Proteomes" id="UP000254519">
    <property type="component" value="Unassembled WGS sequence"/>
</dbReference>
<dbReference type="EMBL" id="UGYZ01000002">
    <property type="protein sequence ID" value="SUJ10669.1"/>
    <property type="molecule type" value="Genomic_DNA"/>
</dbReference>
<dbReference type="Gene3D" id="2.30.110.10">
    <property type="entry name" value="Electron Transport, Fmn-binding Protein, Chain A"/>
    <property type="match status" value="1"/>
</dbReference>
<gene>
    <name evidence="4" type="primary">C1-hpah_1</name>
    <name evidence="4" type="ORF">NCTC4822_02034</name>
</gene>
<dbReference type="OrthoDB" id="9792858at2"/>
<dbReference type="SMART" id="SM00903">
    <property type="entry name" value="Flavin_Reduct"/>
    <property type="match status" value="1"/>
</dbReference>
<dbReference type="PANTHER" id="PTHR30466:SF11">
    <property type="entry name" value="FLAVIN-DEPENDENT MONOOXYGENASE, REDUCTASE SUBUNIT HSAB"/>
    <property type="match status" value="1"/>
</dbReference>
<dbReference type="RefSeq" id="WP_115361857.1">
    <property type="nucleotide sequence ID" value="NZ_CP038012.1"/>
</dbReference>
<accession>A0A380C2R7</accession>
<protein>
    <submittedName>
        <fullName evidence="4">p-hydroxyphenylacetate 3-hydroxylase, reductase component</fullName>
        <ecNumber evidence="4">1.5.1.36</ecNumber>
    </submittedName>
</protein>
<evidence type="ECO:0000256" key="2">
    <source>
        <dbReference type="ARBA" id="ARBA00023002"/>
    </source>
</evidence>
<reference evidence="4 5" key="1">
    <citation type="submission" date="2018-06" db="EMBL/GenBank/DDBJ databases">
        <authorList>
            <consortium name="Pathogen Informatics"/>
            <person name="Doyle S."/>
        </authorList>
    </citation>
    <scope>NUCLEOTIDE SEQUENCE [LARGE SCALE GENOMIC DNA]</scope>
    <source>
        <strain evidence="5">ATCC 11859 / DSM 33 / NCIB 8841 / NCTC 4822</strain>
    </source>
</reference>
<evidence type="ECO:0000313" key="4">
    <source>
        <dbReference type="EMBL" id="SUJ10669.1"/>
    </source>
</evidence>
<dbReference type="InterPro" id="IPR002563">
    <property type="entry name" value="Flavin_Rdtase-like_dom"/>
</dbReference>
<evidence type="ECO:0000313" key="5">
    <source>
        <dbReference type="Proteomes" id="UP000254519"/>
    </source>
</evidence>
<dbReference type="InterPro" id="IPR050268">
    <property type="entry name" value="NADH-dep_flavin_reductase"/>
</dbReference>
<sequence>MQKVEKQDLFKQIMGNYPTGVTVVTTTGADGKPVGLTVNSFASVSLDPLMLLWSIDHRVSSLKEFIEGGKFAVHVLHGHQQELCKTFASKVEDRFSNCDWSFSENNLPIIDGTFGVFECKTFKAIEAGDHTVLIGEVIDLQIDQSNDPMLYHRRVFGPIPEEFYKQKQPVS</sequence>
<dbReference type="GO" id="GO:0042602">
    <property type="term" value="F:riboflavin reductase (NADPH) activity"/>
    <property type="evidence" value="ECO:0007669"/>
    <property type="project" value="TreeGrafter"/>
</dbReference>
<dbReference type="Pfam" id="PF01613">
    <property type="entry name" value="Flavin_Reduct"/>
    <property type="match status" value="1"/>
</dbReference>
<dbReference type="PANTHER" id="PTHR30466">
    <property type="entry name" value="FLAVIN REDUCTASE"/>
    <property type="match status" value="1"/>
</dbReference>
<evidence type="ECO:0000259" key="3">
    <source>
        <dbReference type="SMART" id="SM00903"/>
    </source>
</evidence>
<organism evidence="4 5">
    <name type="scientific">Sporosarcina pasteurii</name>
    <name type="common">Bacillus pasteurii</name>
    <dbReference type="NCBI Taxonomy" id="1474"/>
    <lineage>
        <taxon>Bacteria</taxon>
        <taxon>Bacillati</taxon>
        <taxon>Bacillota</taxon>
        <taxon>Bacilli</taxon>
        <taxon>Bacillales</taxon>
        <taxon>Caryophanaceae</taxon>
        <taxon>Sporosarcina</taxon>
    </lineage>
</organism>
<dbReference type="InterPro" id="IPR012349">
    <property type="entry name" value="Split_barrel_FMN-bd"/>
</dbReference>
<proteinExistence type="inferred from homology"/>